<dbReference type="EMBL" id="CATZAR010000021">
    <property type="protein sequence ID" value="CAJ0806273.1"/>
    <property type="molecule type" value="Genomic_DNA"/>
</dbReference>
<evidence type="ECO:0000313" key="2">
    <source>
        <dbReference type="Proteomes" id="UP001189773"/>
    </source>
</evidence>
<organism evidence="1 2">
    <name type="scientific">Ralstonia thomasii</name>
    <dbReference type="NCBI Taxonomy" id="3058596"/>
    <lineage>
        <taxon>Bacteria</taxon>
        <taxon>Pseudomonadati</taxon>
        <taxon>Pseudomonadota</taxon>
        <taxon>Betaproteobacteria</taxon>
        <taxon>Burkholderiales</taxon>
        <taxon>Burkholderiaceae</taxon>
        <taxon>Ralstonia</taxon>
    </lineage>
</organism>
<dbReference type="Proteomes" id="UP001189773">
    <property type="component" value="Unassembled WGS sequence"/>
</dbReference>
<comment type="caution">
    <text evidence="1">The sequence shown here is derived from an EMBL/GenBank/DDBJ whole genome shotgun (WGS) entry which is preliminary data.</text>
</comment>
<reference evidence="1 2" key="1">
    <citation type="submission" date="2023-07" db="EMBL/GenBank/DDBJ databases">
        <authorList>
            <person name="Peeters C."/>
        </authorList>
    </citation>
    <scope>NUCLEOTIDE SEQUENCE [LARGE SCALE GENOMIC DNA]</scope>
    <source>
        <strain evidence="1 2">LMG 18095</strain>
    </source>
</reference>
<keyword evidence="2" id="KW-1185">Reference proteome</keyword>
<evidence type="ECO:0000313" key="1">
    <source>
        <dbReference type="EMBL" id="CAJ0806273.1"/>
    </source>
</evidence>
<dbReference type="RefSeq" id="WP_012436111.1">
    <property type="nucleotide sequence ID" value="NZ_CATWDO010000003.1"/>
</dbReference>
<accession>A0ABN9JC32</accession>
<name>A0ABN9JC32_9RALS</name>
<protein>
    <submittedName>
        <fullName evidence="1">Uncharacterized protein</fullName>
    </submittedName>
</protein>
<gene>
    <name evidence="1" type="ORF">LMG18095_04413</name>
</gene>
<sequence length="108" mass="12386">MHKNNLLEDEYVSAYVPAFQPHEFHEFPKWKHHAGGSSQIVNSAEEEADLGPDWYDTKQPVVEAEEKEEKAIESELDALIVRAGELGITIDKRWGIKRLREEIEKVSA</sequence>
<proteinExistence type="predicted"/>